<dbReference type="InterPro" id="IPR051831">
    <property type="entry name" value="Bromodomain_contain_prot"/>
</dbReference>
<keyword evidence="6" id="KW-1185">Reference proteome</keyword>
<feature type="region of interest" description="Disordered" evidence="3">
    <location>
        <begin position="477"/>
        <end position="611"/>
    </location>
</feature>
<evidence type="ECO:0000259" key="4">
    <source>
        <dbReference type="PROSITE" id="PS50014"/>
    </source>
</evidence>
<dbReference type="AlphaFoldDB" id="A0AAP0NJJ3"/>
<comment type="caution">
    <text evidence="5">The sequence shown here is derived from an EMBL/GenBank/DDBJ whole genome shotgun (WGS) entry which is preliminary data.</text>
</comment>
<feature type="compositionally biased region" description="Basic and acidic residues" evidence="3">
    <location>
        <begin position="527"/>
        <end position="537"/>
    </location>
</feature>
<evidence type="ECO:0000313" key="6">
    <source>
        <dbReference type="Proteomes" id="UP001417504"/>
    </source>
</evidence>
<dbReference type="InterPro" id="IPR018359">
    <property type="entry name" value="Bromodomain_CS"/>
</dbReference>
<dbReference type="Gene3D" id="1.20.920.10">
    <property type="entry name" value="Bromodomain-like"/>
    <property type="match status" value="1"/>
</dbReference>
<feature type="compositionally biased region" description="Polar residues" evidence="3">
    <location>
        <begin position="716"/>
        <end position="732"/>
    </location>
</feature>
<feature type="compositionally biased region" description="Polar residues" evidence="3">
    <location>
        <begin position="538"/>
        <end position="556"/>
    </location>
</feature>
<feature type="domain" description="Bromo" evidence="4">
    <location>
        <begin position="198"/>
        <end position="268"/>
    </location>
</feature>
<feature type="compositionally biased region" description="Basic and acidic residues" evidence="3">
    <location>
        <begin position="21"/>
        <end position="30"/>
    </location>
</feature>
<feature type="compositionally biased region" description="Low complexity" evidence="3">
    <location>
        <begin position="744"/>
        <end position="755"/>
    </location>
</feature>
<dbReference type="InterPro" id="IPR036427">
    <property type="entry name" value="Bromodomain-like_sf"/>
</dbReference>
<gene>
    <name evidence="5" type="ORF">Sjap_017523</name>
</gene>
<feature type="compositionally biased region" description="Basic and acidic residues" evidence="3">
    <location>
        <begin position="371"/>
        <end position="384"/>
    </location>
</feature>
<dbReference type="PANTHER" id="PTHR22881:SF11">
    <property type="entry name" value="BROMODOMAIN-CONTAINING PROTEIN DDB_G0270170-LIKE ISOFORM X1"/>
    <property type="match status" value="1"/>
</dbReference>
<feature type="compositionally biased region" description="Polar residues" evidence="3">
    <location>
        <begin position="574"/>
        <end position="583"/>
    </location>
</feature>
<feature type="region of interest" description="Disordered" evidence="3">
    <location>
        <begin position="1"/>
        <end position="181"/>
    </location>
</feature>
<dbReference type="SUPFAM" id="SSF47370">
    <property type="entry name" value="Bromodomain"/>
    <property type="match status" value="1"/>
</dbReference>
<dbReference type="PRINTS" id="PR00503">
    <property type="entry name" value="BROMODOMAIN"/>
</dbReference>
<feature type="compositionally biased region" description="Basic residues" evidence="3">
    <location>
        <begin position="302"/>
        <end position="316"/>
    </location>
</feature>
<feature type="compositionally biased region" description="Acidic residues" evidence="3">
    <location>
        <begin position="77"/>
        <end position="91"/>
    </location>
</feature>
<feature type="compositionally biased region" description="Low complexity" evidence="3">
    <location>
        <begin position="584"/>
        <end position="598"/>
    </location>
</feature>
<feature type="compositionally biased region" description="Low complexity" evidence="3">
    <location>
        <begin position="31"/>
        <end position="44"/>
    </location>
</feature>
<evidence type="ECO:0000256" key="3">
    <source>
        <dbReference type="SAM" id="MobiDB-lite"/>
    </source>
</evidence>
<dbReference type="PANTHER" id="PTHR22881">
    <property type="entry name" value="BROMODOMAIN CONTAINING PROTEIN"/>
    <property type="match status" value="1"/>
</dbReference>
<feature type="compositionally biased region" description="Basic and acidic residues" evidence="3">
    <location>
        <begin position="149"/>
        <end position="159"/>
    </location>
</feature>
<accession>A0AAP0NJJ3</accession>
<dbReference type="PROSITE" id="PS50014">
    <property type="entry name" value="BROMODOMAIN_2"/>
    <property type="match status" value="1"/>
</dbReference>
<evidence type="ECO:0000256" key="2">
    <source>
        <dbReference type="PROSITE-ProRule" id="PRU00035"/>
    </source>
</evidence>
<reference evidence="5 6" key="1">
    <citation type="submission" date="2024-01" db="EMBL/GenBank/DDBJ databases">
        <title>Genome assemblies of Stephania.</title>
        <authorList>
            <person name="Yang L."/>
        </authorList>
    </citation>
    <scope>NUCLEOTIDE SEQUENCE [LARGE SCALE GENOMIC DNA]</scope>
    <source>
        <strain evidence="5">QJT</strain>
        <tissue evidence="5">Leaf</tissue>
    </source>
</reference>
<feature type="region of interest" description="Disordered" evidence="3">
    <location>
        <begin position="285"/>
        <end position="329"/>
    </location>
</feature>
<evidence type="ECO:0000256" key="1">
    <source>
        <dbReference type="ARBA" id="ARBA00023117"/>
    </source>
</evidence>
<dbReference type="SMART" id="SM00297">
    <property type="entry name" value="BROMO"/>
    <property type="match status" value="1"/>
</dbReference>
<feature type="region of interest" description="Disordered" evidence="3">
    <location>
        <begin position="365"/>
        <end position="385"/>
    </location>
</feature>
<name>A0AAP0NJJ3_9MAGN</name>
<feature type="compositionally biased region" description="Polar residues" evidence="3">
    <location>
        <begin position="117"/>
        <end position="127"/>
    </location>
</feature>
<dbReference type="Proteomes" id="UP001417504">
    <property type="component" value="Unassembled WGS sequence"/>
</dbReference>
<feature type="region of interest" description="Disordered" evidence="3">
    <location>
        <begin position="705"/>
        <end position="761"/>
    </location>
</feature>
<sequence length="761" mass="83711">MGKIVETKKKKKKGRPSLLDLQKRKIREQQELQQQQLLQQQRNQNQKKHKPNPNPSPNPARRSTRRNPNPDAIPSNDEQEDEDDGEDDEEDGRGAAESSAKRREKKLKLVVRLPPHQQRSASSLNSNSEDENGEGPVKRRKINAVGDRSGFRDGGDEGGKQNSTSKTIDSEFGKPMEIGPTTPLPDKKLLVFILDRLQKKDTYGVFSEPVDPEELPDYHDIIEHPMDFSTLRNKLSNGAYACLEQFENDVFLICSNAMTYNSSDTVYFRQARAIKELAKKNFENLRQDSDDNETSDKEPKIVRRGRPPTKNLKKPLGRPPLDRASSEFSSDATLANADANIWSNSYDLRKSFLLEKSASADLSGRTFDGFRNGEERKAERKDEFPASVSRSFSTKLRKKQLTVEDNRRDTYKQFLASVGTEQSILNTFDGHKKQLVAVGLHTEHGFARSLARFAADLGPVVWKIASKKIERALPPQVMFGPGWVGEKDKPSSKSAIPTPSSAQSSISEQHISRPEMPSPTVPCTSDIKGDKSSEKQEPSNNSISDVHSDRTASASASALVPCSARKSSELSECGETSKQPNGESGSSASKSSPAVGKPTHPLQTHQRPLLNSGMNGFHSAFAFDLASQMAKFVKPALPGGSFGSEDSLRPQILGLVSRRNNNNSVHQNSKPTPAPVPANHLDAEHRKLSEAQNAANSDASLLDSAHQVQAGAESVVQPQPSLQESSAQTQKIDSVPPDLNVRFQSPGSPSCSQQPDLALQL</sequence>
<dbReference type="Pfam" id="PF00439">
    <property type="entry name" value="Bromodomain"/>
    <property type="match status" value="1"/>
</dbReference>
<proteinExistence type="predicted"/>
<feature type="compositionally biased region" description="Polar residues" evidence="3">
    <location>
        <begin position="492"/>
        <end position="509"/>
    </location>
</feature>
<dbReference type="PROSITE" id="PS00633">
    <property type="entry name" value="BROMODOMAIN_1"/>
    <property type="match status" value="1"/>
</dbReference>
<dbReference type="EMBL" id="JBBNAE010000007">
    <property type="protein sequence ID" value="KAK9109463.1"/>
    <property type="molecule type" value="Genomic_DNA"/>
</dbReference>
<feature type="compositionally biased region" description="Basic and acidic residues" evidence="3">
    <location>
        <begin position="285"/>
        <end position="301"/>
    </location>
</feature>
<protein>
    <recommendedName>
        <fullName evidence="4">Bromo domain-containing protein</fullName>
    </recommendedName>
</protein>
<keyword evidence="1 2" id="KW-0103">Bromodomain</keyword>
<evidence type="ECO:0000313" key="5">
    <source>
        <dbReference type="EMBL" id="KAK9109463.1"/>
    </source>
</evidence>
<organism evidence="5 6">
    <name type="scientific">Stephania japonica</name>
    <dbReference type="NCBI Taxonomy" id="461633"/>
    <lineage>
        <taxon>Eukaryota</taxon>
        <taxon>Viridiplantae</taxon>
        <taxon>Streptophyta</taxon>
        <taxon>Embryophyta</taxon>
        <taxon>Tracheophyta</taxon>
        <taxon>Spermatophyta</taxon>
        <taxon>Magnoliopsida</taxon>
        <taxon>Ranunculales</taxon>
        <taxon>Menispermaceae</taxon>
        <taxon>Menispermoideae</taxon>
        <taxon>Cissampelideae</taxon>
        <taxon>Stephania</taxon>
    </lineage>
</organism>
<dbReference type="InterPro" id="IPR001487">
    <property type="entry name" value="Bromodomain"/>
</dbReference>
<dbReference type="CDD" id="cd04369">
    <property type="entry name" value="Bromodomain"/>
    <property type="match status" value="1"/>
</dbReference>